<evidence type="ECO:0000313" key="3">
    <source>
        <dbReference type="Proteomes" id="UP000030185"/>
    </source>
</evidence>
<proteinExistence type="predicted"/>
<dbReference type="eggNOG" id="ENOG5033780">
    <property type="taxonomic scope" value="Bacteria"/>
</dbReference>
<feature type="transmembrane region" description="Helical" evidence="1">
    <location>
        <begin position="12"/>
        <end position="30"/>
    </location>
</feature>
<feature type="transmembrane region" description="Helical" evidence="1">
    <location>
        <begin position="42"/>
        <end position="60"/>
    </location>
</feature>
<feature type="transmembrane region" description="Helical" evidence="1">
    <location>
        <begin position="92"/>
        <end position="112"/>
    </location>
</feature>
<keyword evidence="3" id="KW-1185">Reference proteome</keyword>
<sequence>MNQLAKTGRIRTILISISILMVSLHTIYNYNSVFLYIEAKKAGQQIVRFVLTIGILIMVYKGKNWARIALLVLFSVADLLALISLFTIENDILLKTPIIVMIIVYSTAIYHLGFSKSFKAFALHQKTKF</sequence>
<dbReference type="AlphaFoldDB" id="A0A098LDY3"/>
<feature type="transmembrane region" description="Helical" evidence="1">
    <location>
        <begin position="67"/>
        <end position="86"/>
    </location>
</feature>
<keyword evidence="1" id="KW-1133">Transmembrane helix</keyword>
<keyword evidence="1" id="KW-0812">Transmembrane</keyword>
<gene>
    <name evidence="2" type="ORF">MYP_1516</name>
</gene>
<accession>A0A098LDY3</accession>
<name>A0A098LDY3_9BACT</name>
<reference evidence="2 3" key="1">
    <citation type="submission" date="2014-09" db="EMBL/GenBank/DDBJ databases">
        <title>Sporocytophaga myxococcoides PG-01 genome sequencing.</title>
        <authorList>
            <person name="Liu L."/>
            <person name="Gao P.J."/>
            <person name="Chen G.J."/>
            <person name="Wang L.S."/>
        </authorList>
    </citation>
    <scope>NUCLEOTIDE SEQUENCE [LARGE SCALE GENOMIC DNA]</scope>
    <source>
        <strain evidence="2 3">PG-01</strain>
    </source>
</reference>
<keyword evidence="1" id="KW-0472">Membrane</keyword>
<comment type="caution">
    <text evidence="2">The sequence shown here is derived from an EMBL/GenBank/DDBJ whole genome shotgun (WGS) entry which is preliminary data.</text>
</comment>
<dbReference type="RefSeq" id="WP_045460602.1">
    <property type="nucleotide sequence ID" value="NZ_BBLT01000002.1"/>
</dbReference>
<dbReference type="EMBL" id="BBLT01000002">
    <property type="protein sequence ID" value="GAL84288.1"/>
    <property type="molecule type" value="Genomic_DNA"/>
</dbReference>
<evidence type="ECO:0000313" key="2">
    <source>
        <dbReference type="EMBL" id="GAL84288.1"/>
    </source>
</evidence>
<organism evidence="2 3">
    <name type="scientific">Sporocytophaga myxococcoides</name>
    <dbReference type="NCBI Taxonomy" id="153721"/>
    <lineage>
        <taxon>Bacteria</taxon>
        <taxon>Pseudomonadati</taxon>
        <taxon>Bacteroidota</taxon>
        <taxon>Cytophagia</taxon>
        <taxon>Cytophagales</taxon>
        <taxon>Cytophagaceae</taxon>
        <taxon>Sporocytophaga</taxon>
    </lineage>
</organism>
<dbReference type="Proteomes" id="UP000030185">
    <property type="component" value="Unassembled WGS sequence"/>
</dbReference>
<protein>
    <submittedName>
        <fullName evidence="2">Uncharacterized protein</fullName>
    </submittedName>
</protein>
<dbReference type="STRING" id="153721.MYP_1516"/>
<evidence type="ECO:0000256" key="1">
    <source>
        <dbReference type="SAM" id="Phobius"/>
    </source>
</evidence>
<dbReference type="OrthoDB" id="6200718at2"/>